<feature type="compositionally biased region" description="Low complexity" evidence="1">
    <location>
        <begin position="182"/>
        <end position="194"/>
    </location>
</feature>
<feature type="compositionally biased region" description="Basic residues" evidence="1">
    <location>
        <begin position="100"/>
        <end position="109"/>
    </location>
</feature>
<feature type="compositionally biased region" description="Acidic residues" evidence="1">
    <location>
        <begin position="120"/>
        <end position="132"/>
    </location>
</feature>
<feature type="compositionally biased region" description="Polar residues" evidence="1">
    <location>
        <begin position="136"/>
        <end position="146"/>
    </location>
</feature>
<comment type="caution">
    <text evidence="2">The sequence shown here is derived from an EMBL/GenBank/DDBJ whole genome shotgun (WGS) entry which is preliminary data.</text>
</comment>
<gene>
    <name evidence="2" type="ORF">PIB30_033347</name>
</gene>
<reference evidence="2 3" key="1">
    <citation type="journal article" date="2023" name="Plants (Basel)">
        <title>Bridging the Gap: Combining Genomics and Transcriptomics Approaches to Understand Stylosanthes scabra, an Orphan Legume from the Brazilian Caatinga.</title>
        <authorList>
            <person name="Ferreira-Neto J.R.C."/>
            <person name="da Silva M.D."/>
            <person name="Binneck E."/>
            <person name="de Melo N.F."/>
            <person name="da Silva R.H."/>
            <person name="de Melo A.L.T.M."/>
            <person name="Pandolfi V."/>
            <person name="Bustamante F.O."/>
            <person name="Brasileiro-Vidal A.C."/>
            <person name="Benko-Iseppon A.M."/>
        </authorList>
    </citation>
    <scope>NUCLEOTIDE SEQUENCE [LARGE SCALE GENOMIC DNA]</scope>
    <source>
        <tissue evidence="2">Leaves</tissue>
    </source>
</reference>
<evidence type="ECO:0000313" key="2">
    <source>
        <dbReference type="EMBL" id="MED6182941.1"/>
    </source>
</evidence>
<sequence>MVKSVTAIRMPLLARVPQSSFNLKLLTADSPPCVHRCPVAPRPPQLVGSPSSSASSGSSGSVHREHKHSPRTPLPSPVLMPVPAPMHPPPRTPMMDARRYRNLFPRRRVAPPTPPPSDSEPSDDGEVGDPEDSQTAKDASLSSRDVSSADALYGSERESTSFSSGPSDRFSSGSSFGGSSVGFGSVMSGSTSDTSSDDDLVNRYFAGTFPPSMP</sequence>
<feature type="compositionally biased region" description="Pro residues" evidence="1">
    <location>
        <begin position="72"/>
        <end position="92"/>
    </location>
</feature>
<protein>
    <submittedName>
        <fullName evidence="2">Uncharacterized protein</fullName>
    </submittedName>
</protein>
<organism evidence="2 3">
    <name type="scientific">Stylosanthes scabra</name>
    <dbReference type="NCBI Taxonomy" id="79078"/>
    <lineage>
        <taxon>Eukaryota</taxon>
        <taxon>Viridiplantae</taxon>
        <taxon>Streptophyta</taxon>
        <taxon>Embryophyta</taxon>
        <taxon>Tracheophyta</taxon>
        <taxon>Spermatophyta</taxon>
        <taxon>Magnoliopsida</taxon>
        <taxon>eudicotyledons</taxon>
        <taxon>Gunneridae</taxon>
        <taxon>Pentapetalae</taxon>
        <taxon>rosids</taxon>
        <taxon>fabids</taxon>
        <taxon>Fabales</taxon>
        <taxon>Fabaceae</taxon>
        <taxon>Papilionoideae</taxon>
        <taxon>50 kb inversion clade</taxon>
        <taxon>dalbergioids sensu lato</taxon>
        <taxon>Dalbergieae</taxon>
        <taxon>Pterocarpus clade</taxon>
        <taxon>Stylosanthes</taxon>
    </lineage>
</organism>
<evidence type="ECO:0000256" key="1">
    <source>
        <dbReference type="SAM" id="MobiDB-lite"/>
    </source>
</evidence>
<evidence type="ECO:0000313" key="3">
    <source>
        <dbReference type="Proteomes" id="UP001341840"/>
    </source>
</evidence>
<feature type="region of interest" description="Disordered" evidence="1">
    <location>
        <begin position="37"/>
        <end position="214"/>
    </location>
</feature>
<dbReference type="Proteomes" id="UP001341840">
    <property type="component" value="Unassembled WGS sequence"/>
</dbReference>
<name>A0ABU6WAH7_9FABA</name>
<keyword evidence="3" id="KW-1185">Reference proteome</keyword>
<feature type="compositionally biased region" description="Low complexity" evidence="1">
    <location>
        <begin position="160"/>
        <end position="174"/>
    </location>
</feature>
<feature type="compositionally biased region" description="Low complexity" evidence="1">
    <location>
        <begin position="48"/>
        <end position="61"/>
    </location>
</feature>
<accession>A0ABU6WAH7</accession>
<proteinExistence type="predicted"/>
<dbReference type="EMBL" id="JASCZI010181393">
    <property type="protein sequence ID" value="MED6182941.1"/>
    <property type="molecule type" value="Genomic_DNA"/>
</dbReference>